<sequence>MRKLLISLLVATILGLAFAEPEVEKRGLKDYLKKVWKKTSGVAKIAYDRSLFKKAVGLTATAAKGTGKGVATVATGAAKGVAKVATGAAKGVATVAKGTAKGVATVATGAAKGVAKVATGAAKGLAKVGQGAVNVVKGVVGLD</sequence>
<proteinExistence type="predicted"/>
<keyword evidence="1" id="KW-0732">Signal</keyword>
<gene>
    <name evidence="2" type="ORF">ElyMa_000608600</name>
</gene>
<evidence type="ECO:0000256" key="1">
    <source>
        <dbReference type="SAM" id="SignalP"/>
    </source>
</evidence>
<feature type="signal peptide" evidence="1">
    <location>
        <begin position="1"/>
        <end position="19"/>
    </location>
</feature>
<comment type="caution">
    <text evidence="2">The sequence shown here is derived from an EMBL/GenBank/DDBJ whole genome shotgun (WGS) entry which is preliminary data.</text>
</comment>
<accession>A0AAV4G933</accession>
<evidence type="ECO:0000313" key="3">
    <source>
        <dbReference type="Proteomes" id="UP000762676"/>
    </source>
</evidence>
<evidence type="ECO:0000313" key="2">
    <source>
        <dbReference type="EMBL" id="GFR81631.1"/>
    </source>
</evidence>
<dbReference type="AlphaFoldDB" id="A0AAV4G933"/>
<keyword evidence="3" id="KW-1185">Reference proteome</keyword>
<reference evidence="2 3" key="1">
    <citation type="journal article" date="2021" name="Elife">
        <title>Chloroplast acquisition without the gene transfer in kleptoplastic sea slugs, Plakobranchus ocellatus.</title>
        <authorList>
            <person name="Maeda T."/>
            <person name="Takahashi S."/>
            <person name="Yoshida T."/>
            <person name="Shimamura S."/>
            <person name="Takaki Y."/>
            <person name="Nagai Y."/>
            <person name="Toyoda A."/>
            <person name="Suzuki Y."/>
            <person name="Arimoto A."/>
            <person name="Ishii H."/>
            <person name="Satoh N."/>
            <person name="Nishiyama T."/>
            <person name="Hasebe M."/>
            <person name="Maruyama T."/>
            <person name="Minagawa J."/>
            <person name="Obokata J."/>
            <person name="Shigenobu S."/>
        </authorList>
    </citation>
    <scope>NUCLEOTIDE SEQUENCE [LARGE SCALE GENOMIC DNA]</scope>
</reference>
<protein>
    <submittedName>
        <fullName evidence="2">RNA polymerase sigma factor RpoD</fullName>
    </submittedName>
</protein>
<dbReference type="Proteomes" id="UP000762676">
    <property type="component" value="Unassembled WGS sequence"/>
</dbReference>
<organism evidence="2 3">
    <name type="scientific">Elysia marginata</name>
    <dbReference type="NCBI Taxonomy" id="1093978"/>
    <lineage>
        <taxon>Eukaryota</taxon>
        <taxon>Metazoa</taxon>
        <taxon>Spiralia</taxon>
        <taxon>Lophotrochozoa</taxon>
        <taxon>Mollusca</taxon>
        <taxon>Gastropoda</taxon>
        <taxon>Heterobranchia</taxon>
        <taxon>Euthyneura</taxon>
        <taxon>Panpulmonata</taxon>
        <taxon>Sacoglossa</taxon>
        <taxon>Placobranchoidea</taxon>
        <taxon>Plakobranchidae</taxon>
        <taxon>Elysia</taxon>
    </lineage>
</organism>
<feature type="chain" id="PRO_5043708172" evidence="1">
    <location>
        <begin position="20"/>
        <end position="143"/>
    </location>
</feature>
<dbReference type="EMBL" id="BMAT01001213">
    <property type="protein sequence ID" value="GFR81631.1"/>
    <property type="molecule type" value="Genomic_DNA"/>
</dbReference>
<name>A0AAV4G933_9GAST</name>